<feature type="transmembrane region" description="Helical" evidence="1">
    <location>
        <begin position="257"/>
        <end position="278"/>
    </location>
</feature>
<keyword evidence="1" id="KW-0812">Transmembrane</keyword>
<dbReference type="InterPro" id="IPR038728">
    <property type="entry name" value="YkvI-like"/>
</dbReference>
<dbReference type="OrthoDB" id="4424890at2"/>
<keyword evidence="1" id="KW-1133">Transmembrane helix</keyword>
<proteinExistence type="predicted"/>
<feature type="transmembrane region" description="Helical" evidence="1">
    <location>
        <begin position="298"/>
        <end position="315"/>
    </location>
</feature>
<evidence type="ECO:0000313" key="2">
    <source>
        <dbReference type="EMBL" id="TBL73218.1"/>
    </source>
</evidence>
<organism evidence="2 3">
    <name type="scientific">Paenibacillus thalictri</name>
    <dbReference type="NCBI Taxonomy" id="2527873"/>
    <lineage>
        <taxon>Bacteria</taxon>
        <taxon>Bacillati</taxon>
        <taxon>Bacillota</taxon>
        <taxon>Bacilli</taxon>
        <taxon>Bacillales</taxon>
        <taxon>Paenibacillaceae</taxon>
        <taxon>Paenibacillus</taxon>
    </lineage>
</organism>
<keyword evidence="3" id="KW-1185">Reference proteome</keyword>
<evidence type="ECO:0008006" key="4">
    <source>
        <dbReference type="Google" id="ProtNLM"/>
    </source>
</evidence>
<dbReference type="PANTHER" id="PTHR37814:SF1">
    <property type="entry name" value="MEMBRANE PROTEIN"/>
    <property type="match status" value="1"/>
</dbReference>
<dbReference type="RefSeq" id="WP_131016451.1">
    <property type="nucleotide sequence ID" value="NZ_SIRE01000021.1"/>
</dbReference>
<protein>
    <recommendedName>
        <fullName evidence="4">Transporter</fullName>
    </recommendedName>
</protein>
<sequence>MKKIISIVQISFTYAGTVVGAGFASGQEILQFFTRYGWMATLTIGLASVMFVWLGIKMMLLAHRVGATSYEDMNVFLFGPKFGNWISLFTLVILFGVTTVMLAGAGSIFAEQLGSSYQLGLAITLVLAYFVLSKGMSALMMVNTIVVPMMIFFSCALVWFTWDKPGAENWLHMGSDSPVRAVWSAPFLYCAFNLAMAQAVLVPLGAQTKDRSVLLWGGIWGGAGIGLMLLAGHYALAAQMPDISQFDIPMGNVIKRLGPGLQAMFILIIYGEIFTTYVADAYGLTLQLKQRFSIPQQFVIIAILVLSYIVSQFGFKTLLSSLYPLFGAVSLAWMTMLIWRRHPVRPHE</sequence>
<evidence type="ECO:0000256" key="1">
    <source>
        <dbReference type="SAM" id="Phobius"/>
    </source>
</evidence>
<accession>A0A4Q9DLA3</accession>
<keyword evidence="1" id="KW-0472">Membrane</keyword>
<feature type="transmembrane region" description="Helical" evidence="1">
    <location>
        <begin position="213"/>
        <end position="237"/>
    </location>
</feature>
<reference evidence="2 3" key="1">
    <citation type="submission" date="2019-02" db="EMBL/GenBank/DDBJ databases">
        <title>Paenibacillus sp. nov., isolated from surface-sterilized tissue of Thalictrum simplex L.</title>
        <authorList>
            <person name="Tuo L."/>
        </authorList>
    </citation>
    <scope>NUCLEOTIDE SEQUENCE [LARGE SCALE GENOMIC DNA]</scope>
    <source>
        <strain evidence="2 3">N2SHLJ1</strain>
    </source>
</reference>
<dbReference type="EMBL" id="SIRE01000021">
    <property type="protein sequence ID" value="TBL73218.1"/>
    <property type="molecule type" value="Genomic_DNA"/>
</dbReference>
<dbReference type="Proteomes" id="UP000293142">
    <property type="component" value="Unassembled WGS sequence"/>
</dbReference>
<feature type="transmembrane region" description="Helical" evidence="1">
    <location>
        <begin position="139"/>
        <end position="162"/>
    </location>
</feature>
<dbReference type="AlphaFoldDB" id="A0A4Q9DLA3"/>
<feature type="transmembrane region" description="Helical" evidence="1">
    <location>
        <begin position="85"/>
        <end position="109"/>
    </location>
</feature>
<feature type="transmembrane region" description="Helical" evidence="1">
    <location>
        <begin position="36"/>
        <end position="56"/>
    </location>
</feature>
<evidence type="ECO:0000313" key="3">
    <source>
        <dbReference type="Proteomes" id="UP000293142"/>
    </source>
</evidence>
<dbReference type="PANTHER" id="PTHR37814">
    <property type="entry name" value="CONSERVED MEMBRANE PROTEIN"/>
    <property type="match status" value="1"/>
</dbReference>
<gene>
    <name evidence="2" type="ORF">EYB31_26400</name>
</gene>
<name>A0A4Q9DLA3_9BACL</name>
<feature type="transmembrane region" description="Helical" evidence="1">
    <location>
        <begin position="115"/>
        <end position="132"/>
    </location>
</feature>
<feature type="transmembrane region" description="Helical" evidence="1">
    <location>
        <begin position="321"/>
        <end position="339"/>
    </location>
</feature>
<feature type="transmembrane region" description="Helical" evidence="1">
    <location>
        <begin position="182"/>
        <end position="201"/>
    </location>
</feature>
<comment type="caution">
    <text evidence="2">The sequence shown here is derived from an EMBL/GenBank/DDBJ whole genome shotgun (WGS) entry which is preliminary data.</text>
</comment>